<dbReference type="InterPro" id="IPR013083">
    <property type="entry name" value="Znf_RING/FYVE/PHD"/>
</dbReference>
<reference evidence="7 8" key="1">
    <citation type="journal article" date="2015" name="Sci. Rep.">
        <title>Genome of the facultative scuticociliatosis pathogen Pseudocohnilembus persalinus provides insight into its virulence through horizontal gene transfer.</title>
        <authorList>
            <person name="Xiong J."/>
            <person name="Wang G."/>
            <person name="Cheng J."/>
            <person name="Tian M."/>
            <person name="Pan X."/>
            <person name="Warren A."/>
            <person name="Jiang C."/>
            <person name="Yuan D."/>
            <person name="Miao W."/>
        </authorList>
    </citation>
    <scope>NUCLEOTIDE SEQUENCE [LARGE SCALE GENOMIC DNA]</scope>
    <source>
        <strain evidence="7">36N120E</strain>
    </source>
</reference>
<evidence type="ECO:0000259" key="6">
    <source>
        <dbReference type="PROSITE" id="PS50016"/>
    </source>
</evidence>
<evidence type="ECO:0000256" key="4">
    <source>
        <dbReference type="PROSITE-ProRule" id="PRU00146"/>
    </source>
</evidence>
<dbReference type="OrthoDB" id="787137at2759"/>
<feature type="domain" description="PHD-type" evidence="6">
    <location>
        <begin position="176"/>
        <end position="233"/>
    </location>
</feature>
<accession>A0A0V0Q7R4</accession>
<keyword evidence="8" id="KW-1185">Reference proteome</keyword>
<name>A0A0V0Q7R4_PSEPJ</name>
<comment type="caution">
    <text evidence="7">The sequence shown here is derived from an EMBL/GenBank/DDBJ whole genome shotgun (WGS) entry which is preliminary data.</text>
</comment>
<dbReference type="EMBL" id="LDAU01000259">
    <property type="protein sequence ID" value="KRW98256.1"/>
    <property type="molecule type" value="Genomic_DNA"/>
</dbReference>
<dbReference type="Proteomes" id="UP000054937">
    <property type="component" value="Unassembled WGS sequence"/>
</dbReference>
<keyword evidence="1" id="KW-0479">Metal-binding</keyword>
<keyword evidence="3" id="KW-0862">Zinc</keyword>
<dbReference type="SMART" id="SM00249">
    <property type="entry name" value="PHD"/>
    <property type="match status" value="3"/>
</dbReference>
<organism evidence="7 8">
    <name type="scientific">Pseudocohnilembus persalinus</name>
    <name type="common">Ciliate</name>
    <dbReference type="NCBI Taxonomy" id="266149"/>
    <lineage>
        <taxon>Eukaryota</taxon>
        <taxon>Sar</taxon>
        <taxon>Alveolata</taxon>
        <taxon>Ciliophora</taxon>
        <taxon>Intramacronucleata</taxon>
        <taxon>Oligohymenophorea</taxon>
        <taxon>Scuticociliatia</taxon>
        <taxon>Philasterida</taxon>
        <taxon>Pseudocohnilembidae</taxon>
        <taxon>Pseudocohnilembus</taxon>
    </lineage>
</organism>
<dbReference type="Gene3D" id="2.30.30.1150">
    <property type="match status" value="1"/>
</dbReference>
<feature type="compositionally biased region" description="Basic residues" evidence="5">
    <location>
        <begin position="115"/>
        <end position="125"/>
    </location>
</feature>
<evidence type="ECO:0000256" key="1">
    <source>
        <dbReference type="ARBA" id="ARBA00022723"/>
    </source>
</evidence>
<feature type="compositionally biased region" description="Acidic residues" evidence="5">
    <location>
        <begin position="78"/>
        <end position="87"/>
    </location>
</feature>
<dbReference type="InterPro" id="IPR001965">
    <property type="entry name" value="Znf_PHD"/>
</dbReference>
<feature type="domain" description="PHD-type" evidence="6">
    <location>
        <begin position="230"/>
        <end position="286"/>
    </location>
</feature>
<dbReference type="InterPro" id="IPR011011">
    <property type="entry name" value="Znf_FYVE_PHD"/>
</dbReference>
<gene>
    <name evidence="7" type="ORF">PPERSA_00713</name>
</gene>
<feature type="compositionally biased region" description="Basic and acidic residues" evidence="5">
    <location>
        <begin position="126"/>
        <end position="140"/>
    </location>
</feature>
<dbReference type="GO" id="GO:0008270">
    <property type="term" value="F:zinc ion binding"/>
    <property type="evidence" value="ECO:0007669"/>
    <property type="project" value="UniProtKB-KW"/>
</dbReference>
<dbReference type="InterPro" id="IPR019787">
    <property type="entry name" value="Znf_PHD-finger"/>
</dbReference>
<evidence type="ECO:0000256" key="5">
    <source>
        <dbReference type="SAM" id="MobiDB-lite"/>
    </source>
</evidence>
<sequence>MNSIIQFQKSEKEDDYLQSHKLQQHLKNLNSVLIKEQNKYVMKTDEIKDYIKKQKEEIYKRQNQQYSDSDLDTNKSDMDEEEEDQEIVSEHDSHSSPINYKEQSDTNNNNTYSHKSIKVTKKIKKQKNDLDKMLKKEQQQQHHKQKKKMSINSITYSEYSSSQKYNTDNKGNKDFGKTCFAENCQNKENYDDKVLFCQGCKMGFHSKCLNLNFWLAQVNSSQSPWKCKKCKECEVCHKKIKSTTQLEFQNCKLCDRPYHIQCMTKKERSQLQKEGEFWCCGQCRKCPNCLECKNCKENKECNNKKTKCNNVIWVDMDEEKCEQARQKKRNCDKCWERHKKIYNQDNSYDFCFLCMKIHKRGSSKSCKCHGCEAWVHTRCDPNAEEYFRQHKNLKHQVYYCPQCNIIFNQTGKKREIQQVQIDYDSDSENQG</sequence>
<dbReference type="Gene3D" id="3.30.40.10">
    <property type="entry name" value="Zinc/RING finger domain, C3HC4 (zinc finger)"/>
    <property type="match status" value="1"/>
</dbReference>
<evidence type="ECO:0000256" key="3">
    <source>
        <dbReference type="ARBA" id="ARBA00022833"/>
    </source>
</evidence>
<dbReference type="PROSITE" id="PS50016">
    <property type="entry name" value="ZF_PHD_2"/>
    <property type="match status" value="2"/>
</dbReference>
<dbReference type="AlphaFoldDB" id="A0A0V0Q7R4"/>
<dbReference type="OMA" id="CKECEVC"/>
<keyword evidence="2 4" id="KW-0863">Zinc-finger</keyword>
<evidence type="ECO:0000313" key="7">
    <source>
        <dbReference type="EMBL" id="KRW98256.1"/>
    </source>
</evidence>
<proteinExistence type="predicted"/>
<dbReference type="Pfam" id="PF00628">
    <property type="entry name" value="PHD"/>
    <property type="match status" value="1"/>
</dbReference>
<evidence type="ECO:0000256" key="2">
    <source>
        <dbReference type="ARBA" id="ARBA00022771"/>
    </source>
</evidence>
<dbReference type="InParanoid" id="A0A0V0Q7R4"/>
<protein>
    <submittedName>
        <fullName evidence="7">Zinc finger, FYVE/PHD-type</fullName>
    </submittedName>
</protein>
<feature type="compositionally biased region" description="Polar residues" evidence="5">
    <location>
        <begin position="105"/>
        <end position="114"/>
    </location>
</feature>
<evidence type="ECO:0000313" key="8">
    <source>
        <dbReference type="Proteomes" id="UP000054937"/>
    </source>
</evidence>
<feature type="region of interest" description="Disordered" evidence="5">
    <location>
        <begin position="61"/>
        <end position="153"/>
    </location>
</feature>
<dbReference type="SUPFAM" id="SSF57903">
    <property type="entry name" value="FYVE/PHD zinc finger"/>
    <property type="match status" value="2"/>
</dbReference>